<dbReference type="AlphaFoldDB" id="A0A6A6LWG8"/>
<organism evidence="2 3">
    <name type="scientific">Hevea brasiliensis</name>
    <name type="common">Para rubber tree</name>
    <name type="synonym">Siphonia brasiliensis</name>
    <dbReference type="NCBI Taxonomy" id="3981"/>
    <lineage>
        <taxon>Eukaryota</taxon>
        <taxon>Viridiplantae</taxon>
        <taxon>Streptophyta</taxon>
        <taxon>Embryophyta</taxon>
        <taxon>Tracheophyta</taxon>
        <taxon>Spermatophyta</taxon>
        <taxon>Magnoliopsida</taxon>
        <taxon>eudicotyledons</taxon>
        <taxon>Gunneridae</taxon>
        <taxon>Pentapetalae</taxon>
        <taxon>rosids</taxon>
        <taxon>fabids</taxon>
        <taxon>Malpighiales</taxon>
        <taxon>Euphorbiaceae</taxon>
        <taxon>Crotonoideae</taxon>
        <taxon>Micrandreae</taxon>
        <taxon>Hevea</taxon>
    </lineage>
</organism>
<evidence type="ECO:0000313" key="2">
    <source>
        <dbReference type="EMBL" id="KAF2304513.1"/>
    </source>
</evidence>
<evidence type="ECO:0000256" key="1">
    <source>
        <dbReference type="SAM" id="MobiDB-lite"/>
    </source>
</evidence>
<dbReference type="Proteomes" id="UP000467840">
    <property type="component" value="Chromosome 16"/>
</dbReference>
<keyword evidence="3" id="KW-1185">Reference proteome</keyword>
<gene>
    <name evidence="2" type="ORF">GH714_032865</name>
</gene>
<proteinExistence type="predicted"/>
<name>A0A6A6LWG8_HEVBR</name>
<comment type="caution">
    <text evidence="2">The sequence shown here is derived from an EMBL/GenBank/DDBJ whole genome shotgun (WGS) entry which is preliminary data.</text>
</comment>
<reference evidence="2 3" key="1">
    <citation type="journal article" date="2020" name="Mol. Plant">
        <title>The Chromosome-Based Rubber Tree Genome Provides New Insights into Spurge Genome Evolution and Rubber Biosynthesis.</title>
        <authorList>
            <person name="Liu J."/>
            <person name="Shi C."/>
            <person name="Shi C.C."/>
            <person name="Li W."/>
            <person name="Zhang Q.J."/>
            <person name="Zhang Y."/>
            <person name="Li K."/>
            <person name="Lu H.F."/>
            <person name="Shi C."/>
            <person name="Zhu S.T."/>
            <person name="Xiao Z.Y."/>
            <person name="Nan H."/>
            <person name="Yue Y."/>
            <person name="Zhu X.G."/>
            <person name="Wu Y."/>
            <person name="Hong X.N."/>
            <person name="Fan G.Y."/>
            <person name="Tong Y."/>
            <person name="Zhang D."/>
            <person name="Mao C.L."/>
            <person name="Liu Y.L."/>
            <person name="Hao S.J."/>
            <person name="Liu W.Q."/>
            <person name="Lv M.Q."/>
            <person name="Zhang H.B."/>
            <person name="Liu Y."/>
            <person name="Hu-Tang G.R."/>
            <person name="Wang J.P."/>
            <person name="Wang J.H."/>
            <person name="Sun Y.H."/>
            <person name="Ni S.B."/>
            <person name="Chen W.B."/>
            <person name="Zhang X.C."/>
            <person name="Jiao Y.N."/>
            <person name="Eichler E.E."/>
            <person name="Li G.H."/>
            <person name="Liu X."/>
            <person name="Gao L.Z."/>
        </authorList>
    </citation>
    <scope>NUCLEOTIDE SEQUENCE [LARGE SCALE GENOMIC DNA]</scope>
    <source>
        <strain evidence="3">cv. GT1</strain>
        <tissue evidence="2">Leaf</tissue>
    </source>
</reference>
<accession>A0A6A6LWG8</accession>
<evidence type="ECO:0000313" key="3">
    <source>
        <dbReference type="Proteomes" id="UP000467840"/>
    </source>
</evidence>
<dbReference type="EMBL" id="JAAGAX010000009">
    <property type="protein sequence ID" value="KAF2304513.1"/>
    <property type="molecule type" value="Genomic_DNA"/>
</dbReference>
<protein>
    <submittedName>
        <fullName evidence="2">Uncharacterized protein</fullName>
    </submittedName>
</protein>
<feature type="compositionally biased region" description="Gly residues" evidence="1">
    <location>
        <begin position="1"/>
        <end position="18"/>
    </location>
</feature>
<feature type="region of interest" description="Disordered" evidence="1">
    <location>
        <begin position="1"/>
        <end position="20"/>
    </location>
</feature>
<sequence>MIGGNGPLHTGVGGGGGGRDGDGVEVVMVVIAMVEGGKVVAKVEEEGVKGMEVVDVEMEEGKEVNELLEAEGKGKVVVEEANTLVVEERKKVLVGEVMICKDTDGRTTLLTLLI</sequence>